<comment type="caution">
    <text evidence="4">The sequence shown here is derived from an EMBL/GenBank/DDBJ whole genome shotgun (WGS) entry which is preliminary data.</text>
</comment>
<dbReference type="RefSeq" id="WP_164202197.1">
    <property type="nucleotide sequence ID" value="NZ_JAAGMP010000599.1"/>
</dbReference>
<dbReference type="InterPro" id="IPR001031">
    <property type="entry name" value="Thioesterase"/>
</dbReference>
<dbReference type="SUPFAM" id="SSF53474">
    <property type="entry name" value="alpha/beta-Hydrolases"/>
    <property type="match status" value="1"/>
</dbReference>
<dbReference type="EMBL" id="JAAGMP010000599">
    <property type="protein sequence ID" value="NEC19136.1"/>
    <property type="molecule type" value="Genomic_DNA"/>
</dbReference>
<dbReference type="InterPro" id="IPR029058">
    <property type="entry name" value="AB_hydrolase_fold"/>
</dbReference>
<dbReference type="PANTHER" id="PTHR11487:SF0">
    <property type="entry name" value="S-ACYL FATTY ACID SYNTHASE THIOESTERASE, MEDIUM CHAIN"/>
    <property type="match status" value="1"/>
</dbReference>
<dbReference type="PANTHER" id="PTHR11487">
    <property type="entry name" value="THIOESTERASE"/>
    <property type="match status" value="1"/>
</dbReference>
<dbReference type="InterPro" id="IPR012223">
    <property type="entry name" value="TEII"/>
</dbReference>
<evidence type="ECO:0000313" key="5">
    <source>
        <dbReference type="Proteomes" id="UP000469670"/>
    </source>
</evidence>
<feature type="domain" description="Thioesterase TesA-like" evidence="3">
    <location>
        <begin position="27"/>
        <end position="247"/>
    </location>
</feature>
<proteinExistence type="inferred from homology"/>
<gene>
    <name evidence="4" type="ORF">G3I50_12835</name>
</gene>
<dbReference type="Pfam" id="PF00975">
    <property type="entry name" value="Thioesterase"/>
    <property type="match status" value="1"/>
</dbReference>
<dbReference type="InterPro" id="IPR020802">
    <property type="entry name" value="TesA-like"/>
</dbReference>
<organism evidence="4 5">
    <name type="scientific">Streptomyces parvus</name>
    <dbReference type="NCBI Taxonomy" id="66428"/>
    <lineage>
        <taxon>Bacteria</taxon>
        <taxon>Bacillati</taxon>
        <taxon>Actinomycetota</taxon>
        <taxon>Actinomycetes</taxon>
        <taxon>Kitasatosporales</taxon>
        <taxon>Streptomycetaceae</taxon>
        <taxon>Streptomyces</taxon>
    </lineage>
</organism>
<accession>A0A7K3RV74</accession>
<comment type="similarity">
    <text evidence="1">Belongs to the thioesterase family.</text>
</comment>
<sequence length="256" mass="28386">MGSQDGMEVGRWFRKVRHCPNPRMRLICFPHAGGMAGFFHSWGRLVPPGVELLAVRYPGREDRFLEPCAETMDELVEQIVRACSGLLDAPLAFFGHSMGASVAYEVSLRLQQQKKFSVSALFVSGRSGPGREQIRPLSEADEDQLLQELRELGGTDAQAFDDAELRELVLPAIRADYRLIEKYAATRGGAVVNAPVTAYYGKQDAEVDGDSVKAWAETTHSDFCVLPFEGGHFYLLKETRTLVEDLFSRLGRAAMG</sequence>
<dbReference type="AlphaFoldDB" id="A0A7K3RV74"/>
<dbReference type="GO" id="GO:0008610">
    <property type="term" value="P:lipid biosynthetic process"/>
    <property type="evidence" value="ECO:0007669"/>
    <property type="project" value="TreeGrafter"/>
</dbReference>
<keyword evidence="2" id="KW-0378">Hydrolase</keyword>
<evidence type="ECO:0000256" key="2">
    <source>
        <dbReference type="ARBA" id="ARBA00022801"/>
    </source>
</evidence>
<evidence type="ECO:0000313" key="4">
    <source>
        <dbReference type="EMBL" id="NEC19136.1"/>
    </source>
</evidence>
<dbReference type="SMART" id="SM00824">
    <property type="entry name" value="PKS_TE"/>
    <property type="match status" value="1"/>
</dbReference>
<dbReference type="Gene3D" id="3.40.50.1820">
    <property type="entry name" value="alpha/beta hydrolase"/>
    <property type="match status" value="1"/>
</dbReference>
<dbReference type="GO" id="GO:0016787">
    <property type="term" value="F:hydrolase activity"/>
    <property type="evidence" value="ECO:0007669"/>
    <property type="project" value="UniProtKB-KW"/>
</dbReference>
<evidence type="ECO:0000256" key="1">
    <source>
        <dbReference type="ARBA" id="ARBA00007169"/>
    </source>
</evidence>
<evidence type="ECO:0000259" key="3">
    <source>
        <dbReference type="SMART" id="SM00824"/>
    </source>
</evidence>
<reference evidence="4 5" key="1">
    <citation type="submission" date="2020-01" db="EMBL/GenBank/DDBJ databases">
        <title>Insect and environment-associated Actinomycetes.</title>
        <authorList>
            <person name="Currrie C."/>
            <person name="Chevrette M."/>
            <person name="Carlson C."/>
            <person name="Stubbendieck R."/>
            <person name="Wendt-Pienkowski E."/>
        </authorList>
    </citation>
    <scope>NUCLEOTIDE SEQUENCE [LARGE SCALE GENOMIC DNA]</scope>
    <source>
        <strain evidence="4 5">SID7590</strain>
    </source>
</reference>
<dbReference type="Proteomes" id="UP000469670">
    <property type="component" value="Unassembled WGS sequence"/>
</dbReference>
<protein>
    <submittedName>
        <fullName evidence="4">Thioesterase</fullName>
    </submittedName>
</protein>
<name>A0A7K3RV74_9ACTN</name>